<evidence type="ECO:0000313" key="7">
    <source>
        <dbReference type="Proteomes" id="UP000016569"/>
    </source>
</evidence>
<dbReference type="SUPFAM" id="SSF103088">
    <property type="entry name" value="OmpA-like"/>
    <property type="match status" value="1"/>
</dbReference>
<gene>
    <name evidence="6" type="ORF">MBEBAB_0612</name>
</gene>
<evidence type="ECO:0000313" key="6">
    <source>
        <dbReference type="EMBL" id="GAD58362.1"/>
    </source>
</evidence>
<dbReference type="GO" id="GO:0016020">
    <property type="term" value="C:membrane"/>
    <property type="evidence" value="ECO:0007669"/>
    <property type="project" value="UniProtKB-SubCell"/>
</dbReference>
<evidence type="ECO:0000256" key="3">
    <source>
        <dbReference type="PROSITE-ProRule" id="PRU00473"/>
    </source>
</evidence>
<comment type="subcellular location">
    <subcellularLocation>
        <location evidence="1">Membrane</location>
    </subcellularLocation>
</comment>
<keyword evidence="4" id="KW-0732">Signal</keyword>
<dbReference type="Pfam" id="PF00691">
    <property type="entry name" value="OmpA"/>
    <property type="match status" value="1"/>
</dbReference>
<proteinExistence type="predicted"/>
<evidence type="ECO:0000256" key="2">
    <source>
        <dbReference type="ARBA" id="ARBA00023136"/>
    </source>
</evidence>
<organism evidence="6 7">
    <name type="scientific">Brevundimonas abyssalis TAR-001</name>
    <dbReference type="NCBI Taxonomy" id="1391729"/>
    <lineage>
        <taxon>Bacteria</taxon>
        <taxon>Pseudomonadati</taxon>
        <taxon>Pseudomonadota</taxon>
        <taxon>Alphaproteobacteria</taxon>
        <taxon>Caulobacterales</taxon>
        <taxon>Caulobacteraceae</taxon>
        <taxon>Brevundimonas</taxon>
    </lineage>
</organism>
<keyword evidence="2 3" id="KW-0472">Membrane</keyword>
<dbReference type="InterPro" id="IPR036737">
    <property type="entry name" value="OmpA-like_sf"/>
</dbReference>
<protein>
    <recommendedName>
        <fullName evidence="5">OmpA-like domain-containing protein</fullName>
    </recommendedName>
</protein>
<feature type="signal peptide" evidence="4">
    <location>
        <begin position="1"/>
        <end position="21"/>
    </location>
</feature>
<feature type="chain" id="PRO_5034117619" description="OmpA-like domain-containing protein" evidence="4">
    <location>
        <begin position="22"/>
        <end position="149"/>
    </location>
</feature>
<reference evidence="7" key="1">
    <citation type="journal article" date="2013" name="Genome Announc.">
        <title>Draft Genome Sequence of the Dimorphic Prosthecate Bacterium Brevundimonas abyssalis TAR-001T.</title>
        <authorList>
            <person name="Tsubouchi T."/>
            <person name="Nishi S."/>
            <person name="Usui K."/>
            <person name="Shimane Y."/>
            <person name="Takaki Y."/>
            <person name="Maruyama T."/>
            <person name="Hatada Y."/>
        </authorList>
    </citation>
    <scope>NUCLEOTIDE SEQUENCE [LARGE SCALE GENOMIC DNA]</scope>
    <source>
        <strain evidence="7">TAR-001</strain>
    </source>
</reference>
<dbReference type="OrthoDB" id="7205249at2"/>
<dbReference type="EMBL" id="BATC01000006">
    <property type="protein sequence ID" value="GAD58362.1"/>
    <property type="molecule type" value="Genomic_DNA"/>
</dbReference>
<dbReference type="InterPro" id="IPR006665">
    <property type="entry name" value="OmpA-like"/>
</dbReference>
<dbReference type="PROSITE" id="PS51123">
    <property type="entry name" value="OMPA_2"/>
    <property type="match status" value="1"/>
</dbReference>
<dbReference type="PROSITE" id="PS51257">
    <property type="entry name" value="PROKAR_LIPOPROTEIN"/>
    <property type="match status" value="1"/>
</dbReference>
<evidence type="ECO:0000259" key="5">
    <source>
        <dbReference type="PROSITE" id="PS51123"/>
    </source>
</evidence>
<name>A0A8E0NB01_9CAUL</name>
<evidence type="ECO:0000256" key="4">
    <source>
        <dbReference type="SAM" id="SignalP"/>
    </source>
</evidence>
<dbReference type="Gene3D" id="3.30.1330.60">
    <property type="entry name" value="OmpA-like domain"/>
    <property type="match status" value="1"/>
</dbReference>
<dbReference type="InterPro" id="IPR006664">
    <property type="entry name" value="OMP_bac"/>
</dbReference>
<evidence type="ECO:0000256" key="1">
    <source>
        <dbReference type="ARBA" id="ARBA00004370"/>
    </source>
</evidence>
<dbReference type="AlphaFoldDB" id="A0A8E0NB01"/>
<feature type="domain" description="OmpA-like" evidence="5">
    <location>
        <begin position="33"/>
        <end position="148"/>
    </location>
</feature>
<comment type="caution">
    <text evidence="6">The sequence shown here is derived from an EMBL/GenBank/DDBJ whole genome shotgun (WGS) entry which is preliminary data.</text>
</comment>
<keyword evidence="7" id="KW-1185">Reference proteome</keyword>
<dbReference type="Proteomes" id="UP000016569">
    <property type="component" value="Unassembled WGS sequence"/>
</dbReference>
<accession>A0A8E0NB01</accession>
<dbReference type="RefSeq" id="WP_021696458.1">
    <property type="nucleotide sequence ID" value="NZ_BATC01000006.1"/>
</dbReference>
<dbReference type="PRINTS" id="PR01021">
    <property type="entry name" value="OMPADOMAIN"/>
</dbReference>
<sequence>MMRFRIAAAAVAALVVSGCGANGLWDRSELIADTAGCTEQRLDIYFEEGEARIARPAQELIALTGERLQGCRVEGVDVIGLASSTGDSASNQTLSERRARAVADALIEAGWPSPTFTLSAGGDAGATTDGGLSEPLRRRTEIVIHARPR</sequence>